<dbReference type="EMBL" id="HBIZ01056022">
    <property type="protein sequence ID" value="CAE0782956.1"/>
    <property type="molecule type" value="Transcribed_RNA"/>
</dbReference>
<feature type="chain" id="PRO_5030540200" description="Fe-S metabolism associated domain-containing protein" evidence="2">
    <location>
        <begin position="19"/>
        <end position="191"/>
    </location>
</feature>
<evidence type="ECO:0000259" key="3">
    <source>
        <dbReference type="Pfam" id="PF02657"/>
    </source>
</evidence>
<feature type="signal peptide" evidence="2">
    <location>
        <begin position="1"/>
        <end position="18"/>
    </location>
</feature>
<evidence type="ECO:0000313" key="4">
    <source>
        <dbReference type="EMBL" id="CAE0782956.1"/>
    </source>
</evidence>
<reference evidence="4" key="1">
    <citation type="submission" date="2021-01" db="EMBL/GenBank/DDBJ databases">
        <authorList>
            <person name="Corre E."/>
            <person name="Pelletier E."/>
            <person name="Niang G."/>
            <person name="Scheremetjew M."/>
            <person name="Finn R."/>
            <person name="Kale V."/>
            <person name="Holt S."/>
            <person name="Cochrane G."/>
            <person name="Meng A."/>
            <person name="Brown T."/>
            <person name="Cohen L."/>
        </authorList>
    </citation>
    <scope>NUCLEOTIDE SEQUENCE</scope>
    <source>
        <strain evidence="4">CCMP645</strain>
    </source>
</reference>
<dbReference type="PANTHER" id="PTHR43597:SF5">
    <property type="entry name" value="SUFE-LIKE PROTEIN 2, CHLOROPLASTIC"/>
    <property type="match status" value="1"/>
</dbReference>
<sequence>MTARTAVAVSLCIAFVAGFSSPQLTWHTRGLRAHRPPLRCVASQDLHELQMTPALEKTVRAFQFVPDQKLRYQQLLFLAQKLSPMDETLQVEENKVPGCLSVVFVSARKEDNKIYFEGTSDSQLTKGLVALLINGLSGFTNEEIQRVKPEFIQAAGLAQSLTPGRNNGFINMLALMKRKAAALSDESWRSG</sequence>
<dbReference type="Gene3D" id="3.90.1010.10">
    <property type="match status" value="1"/>
</dbReference>
<dbReference type="Pfam" id="PF02657">
    <property type="entry name" value="SufE"/>
    <property type="match status" value="1"/>
</dbReference>
<dbReference type="SUPFAM" id="SSF82649">
    <property type="entry name" value="SufE/NifU"/>
    <property type="match status" value="1"/>
</dbReference>
<gene>
    <name evidence="4" type="ORF">PCAR00345_LOCUS35659</name>
</gene>
<evidence type="ECO:0000256" key="2">
    <source>
        <dbReference type="SAM" id="SignalP"/>
    </source>
</evidence>
<keyword evidence="2" id="KW-0732">Signal</keyword>
<dbReference type="InterPro" id="IPR003808">
    <property type="entry name" value="Fe-S_metab-assoc_dom"/>
</dbReference>
<accession>A0A7S4C0W4</accession>
<dbReference type="PANTHER" id="PTHR43597">
    <property type="entry name" value="SULFUR ACCEPTOR PROTEIN CSDE"/>
    <property type="match status" value="1"/>
</dbReference>
<comment type="similarity">
    <text evidence="1">Belongs to the SufE family.</text>
</comment>
<dbReference type="AlphaFoldDB" id="A0A7S4C0W4"/>
<name>A0A7S4C0W4_CHRCT</name>
<proteinExistence type="inferred from homology"/>
<organism evidence="4">
    <name type="scientific">Chrysotila carterae</name>
    <name type="common">Marine alga</name>
    <name type="synonym">Syracosphaera carterae</name>
    <dbReference type="NCBI Taxonomy" id="13221"/>
    <lineage>
        <taxon>Eukaryota</taxon>
        <taxon>Haptista</taxon>
        <taxon>Haptophyta</taxon>
        <taxon>Prymnesiophyceae</taxon>
        <taxon>Isochrysidales</taxon>
        <taxon>Isochrysidaceae</taxon>
        <taxon>Chrysotila</taxon>
    </lineage>
</organism>
<evidence type="ECO:0000256" key="1">
    <source>
        <dbReference type="ARBA" id="ARBA00010282"/>
    </source>
</evidence>
<feature type="domain" description="Fe-S metabolism associated" evidence="3">
    <location>
        <begin position="60"/>
        <end position="178"/>
    </location>
</feature>
<protein>
    <recommendedName>
        <fullName evidence="3">Fe-S metabolism associated domain-containing protein</fullName>
    </recommendedName>
</protein>